<reference evidence="1 2" key="1">
    <citation type="submission" date="2020-08" db="EMBL/GenBank/DDBJ databases">
        <title>Functional genomics of gut bacteria from endangered species of beetles.</title>
        <authorList>
            <person name="Carlos-Shanley C."/>
        </authorList>
    </citation>
    <scope>NUCLEOTIDE SEQUENCE [LARGE SCALE GENOMIC DNA]</scope>
    <source>
        <strain evidence="1 2">S00198</strain>
    </source>
</reference>
<name>A0A7X0PKJ0_9BURK</name>
<organism evidence="1 2">
    <name type="scientific">Acidovorax soli</name>
    <dbReference type="NCBI Taxonomy" id="592050"/>
    <lineage>
        <taxon>Bacteria</taxon>
        <taxon>Pseudomonadati</taxon>
        <taxon>Pseudomonadota</taxon>
        <taxon>Betaproteobacteria</taxon>
        <taxon>Burkholderiales</taxon>
        <taxon>Comamonadaceae</taxon>
        <taxon>Acidovorax</taxon>
    </lineage>
</organism>
<sequence length="112" mass="11963">MDAPTMPARTITSIRAGGLKSRVEKLLHSQAGQPLTLGQIGAALDLPKTSHPEISSCLAKLREAGRVQTSTGPASSARGRRLVQRYSILLRRVGGDVCISEMDARRALAMAR</sequence>
<keyword evidence="2" id="KW-1185">Reference proteome</keyword>
<dbReference type="RefSeq" id="WP_184864917.1">
    <property type="nucleotide sequence ID" value="NZ_JACHLK010000021.1"/>
</dbReference>
<evidence type="ECO:0000313" key="1">
    <source>
        <dbReference type="EMBL" id="MBB6563660.1"/>
    </source>
</evidence>
<dbReference type="Proteomes" id="UP000575083">
    <property type="component" value="Unassembled WGS sequence"/>
</dbReference>
<gene>
    <name evidence="1" type="ORF">HNP48_006384</name>
</gene>
<protein>
    <recommendedName>
        <fullName evidence="3">IclR helix-turn-helix domain-containing protein</fullName>
    </recommendedName>
</protein>
<evidence type="ECO:0008006" key="3">
    <source>
        <dbReference type="Google" id="ProtNLM"/>
    </source>
</evidence>
<accession>A0A7X0PKJ0</accession>
<dbReference type="EMBL" id="JACHLK010000021">
    <property type="protein sequence ID" value="MBB6563660.1"/>
    <property type="molecule type" value="Genomic_DNA"/>
</dbReference>
<dbReference type="AlphaFoldDB" id="A0A7X0PKJ0"/>
<evidence type="ECO:0000313" key="2">
    <source>
        <dbReference type="Proteomes" id="UP000575083"/>
    </source>
</evidence>
<comment type="caution">
    <text evidence="1">The sequence shown here is derived from an EMBL/GenBank/DDBJ whole genome shotgun (WGS) entry which is preliminary data.</text>
</comment>
<proteinExistence type="predicted"/>